<keyword evidence="4" id="KW-1185">Reference proteome</keyword>
<reference evidence="3 4" key="1">
    <citation type="journal article" date="2017" name="Front. Microbiol.">
        <title>Genome of Ca. Pandoraea novymonadis, an Endosymbiotic Bacterium of the Trypanosomatid Novymonas esmeraldas.</title>
        <authorList>
            <person name="Kostygov A.Y."/>
            <person name="Butenko A."/>
            <person name="Nenarokova A."/>
            <person name="Tashyreva D."/>
            <person name="Flegontov P."/>
            <person name="Lukes J."/>
            <person name="Yurchenko V."/>
        </authorList>
    </citation>
    <scope>NUCLEOTIDE SEQUENCE [LARGE SCALE GENOMIC DNA]</scope>
    <source>
        <strain evidence="3 4">E262</strain>
    </source>
</reference>
<dbReference type="Proteomes" id="UP000242660">
    <property type="component" value="Unassembled WGS sequence"/>
</dbReference>
<dbReference type="SMART" id="SM00935">
    <property type="entry name" value="OmpH"/>
    <property type="match status" value="1"/>
</dbReference>
<dbReference type="EMBL" id="MUHY01000001">
    <property type="protein sequence ID" value="PSB92027.1"/>
    <property type="molecule type" value="Genomic_DNA"/>
</dbReference>
<proteinExistence type="inferred from homology"/>
<dbReference type="Gene3D" id="3.30.910.20">
    <property type="entry name" value="Skp domain"/>
    <property type="match status" value="1"/>
</dbReference>
<sequence length="173" mass="19970">MKNTNIFFMRGLAIILLNCATFSTWGQEARIAAVNSDKILRESLPAKAAQSKLEIEFSKRDHDLQNIAANLKSKSNDIDKKFTGISDAENFRRQKELDTLNTEFQRKQREFREELNQRRNQELAVVLERANKVIKQIAETEKYDLIVQEAVYVNPRIDITDKVLKKLNSDGAK</sequence>
<dbReference type="InterPro" id="IPR024930">
    <property type="entry name" value="Skp_dom_sf"/>
</dbReference>
<organism evidence="3 4">
    <name type="scientific">Candidatus Pandoraea novymonadis</name>
    <dbReference type="NCBI Taxonomy" id="1808959"/>
    <lineage>
        <taxon>Bacteria</taxon>
        <taxon>Pseudomonadati</taxon>
        <taxon>Pseudomonadota</taxon>
        <taxon>Betaproteobacteria</taxon>
        <taxon>Burkholderiales</taxon>
        <taxon>Burkholderiaceae</taxon>
        <taxon>Pandoraea</taxon>
    </lineage>
</organism>
<dbReference type="PIRSF" id="PIRSF002094">
    <property type="entry name" value="OMP26_Skp"/>
    <property type="match status" value="1"/>
</dbReference>
<comment type="similarity">
    <text evidence="2">Belongs to the skp family.</text>
</comment>
<evidence type="ECO:0000313" key="4">
    <source>
        <dbReference type="Proteomes" id="UP000242660"/>
    </source>
</evidence>
<gene>
    <name evidence="3" type="primary">skp</name>
    <name evidence="3" type="ORF">BZL35_00253</name>
</gene>
<evidence type="ECO:0000313" key="3">
    <source>
        <dbReference type="EMBL" id="PSB92027.1"/>
    </source>
</evidence>
<dbReference type="Pfam" id="PF03938">
    <property type="entry name" value="OmpH"/>
    <property type="match status" value="1"/>
</dbReference>
<evidence type="ECO:0000256" key="2">
    <source>
        <dbReference type="PIRNR" id="PIRNR002094"/>
    </source>
</evidence>
<keyword evidence="1" id="KW-0732">Signal</keyword>
<dbReference type="PANTHER" id="PTHR35089">
    <property type="entry name" value="CHAPERONE PROTEIN SKP"/>
    <property type="match status" value="1"/>
</dbReference>
<name>A0ABX5FG90_9BURK</name>
<dbReference type="PANTHER" id="PTHR35089:SF1">
    <property type="entry name" value="CHAPERONE PROTEIN SKP"/>
    <property type="match status" value="1"/>
</dbReference>
<accession>A0ABX5FG90</accession>
<evidence type="ECO:0000256" key="1">
    <source>
        <dbReference type="ARBA" id="ARBA00022729"/>
    </source>
</evidence>
<protein>
    <submittedName>
        <fullName evidence="3">Chaperone protein Skp</fullName>
    </submittedName>
</protein>
<dbReference type="InterPro" id="IPR005632">
    <property type="entry name" value="Chaperone_Skp"/>
</dbReference>
<comment type="caution">
    <text evidence="3">The sequence shown here is derived from an EMBL/GenBank/DDBJ whole genome shotgun (WGS) entry which is preliminary data.</text>
</comment>
<dbReference type="SUPFAM" id="SSF111384">
    <property type="entry name" value="OmpH-like"/>
    <property type="match status" value="1"/>
</dbReference>